<proteinExistence type="predicted"/>
<accession>A0A2N8UN20</accession>
<dbReference type="PANTHER" id="PTHR28147">
    <property type="entry name" value="N-GLYCOSYLATION PROTEIN EOS1"/>
    <property type="match status" value="1"/>
</dbReference>
<protein>
    <submittedName>
        <fullName evidence="3">Probable Myp1 protein</fullName>
    </submittedName>
</protein>
<feature type="region of interest" description="Disordered" evidence="1">
    <location>
        <begin position="361"/>
        <end position="440"/>
    </location>
</feature>
<feature type="region of interest" description="Disordered" evidence="1">
    <location>
        <begin position="620"/>
        <end position="673"/>
    </location>
</feature>
<feature type="transmembrane region" description="Helical" evidence="2">
    <location>
        <begin position="1131"/>
        <end position="1150"/>
    </location>
</feature>
<dbReference type="Proteomes" id="UP000239563">
    <property type="component" value="Chromosome XX"/>
</dbReference>
<evidence type="ECO:0000313" key="3">
    <source>
        <dbReference type="EMBL" id="SJX65913.1"/>
    </source>
</evidence>
<feature type="compositionally biased region" description="Basic residues" evidence="1">
    <location>
        <begin position="98"/>
        <end position="107"/>
    </location>
</feature>
<feature type="compositionally biased region" description="Low complexity" evidence="1">
    <location>
        <begin position="58"/>
        <end position="76"/>
    </location>
</feature>
<feature type="compositionally biased region" description="Polar residues" evidence="1">
    <location>
        <begin position="557"/>
        <end position="572"/>
    </location>
</feature>
<keyword evidence="2" id="KW-0812">Transmembrane</keyword>
<dbReference type="EMBL" id="LT795073">
    <property type="protein sequence ID" value="SJX65913.1"/>
    <property type="molecule type" value="Genomic_DNA"/>
</dbReference>
<feature type="region of interest" description="Disordered" evidence="1">
    <location>
        <begin position="46"/>
        <end position="136"/>
    </location>
</feature>
<organism evidence="3 4">
    <name type="scientific">Sporisorium reilianum f. sp. reilianum</name>
    <dbReference type="NCBI Taxonomy" id="72559"/>
    <lineage>
        <taxon>Eukaryota</taxon>
        <taxon>Fungi</taxon>
        <taxon>Dikarya</taxon>
        <taxon>Basidiomycota</taxon>
        <taxon>Ustilaginomycotina</taxon>
        <taxon>Ustilaginomycetes</taxon>
        <taxon>Ustilaginales</taxon>
        <taxon>Ustilaginaceae</taxon>
        <taxon>Sporisorium</taxon>
    </lineage>
</organism>
<feature type="region of interest" description="Disordered" evidence="1">
    <location>
        <begin position="537"/>
        <end position="576"/>
    </location>
</feature>
<feature type="region of interest" description="Disordered" evidence="1">
    <location>
        <begin position="912"/>
        <end position="1044"/>
    </location>
</feature>
<feature type="region of interest" description="Disordered" evidence="1">
    <location>
        <begin position="167"/>
        <end position="188"/>
    </location>
</feature>
<dbReference type="PANTHER" id="PTHR28147:SF1">
    <property type="entry name" value="N-GLYCOSYLATION PROTEIN EOS1"/>
    <property type="match status" value="1"/>
</dbReference>
<dbReference type="Pfam" id="PF12326">
    <property type="entry name" value="EOS1"/>
    <property type="match status" value="2"/>
</dbReference>
<feature type="compositionally biased region" description="Low complexity" evidence="1">
    <location>
        <begin position="171"/>
        <end position="188"/>
    </location>
</feature>
<name>A0A2N8UN20_9BASI</name>
<feature type="region of interest" description="Disordered" evidence="1">
    <location>
        <begin position="246"/>
        <end position="294"/>
    </location>
</feature>
<feature type="compositionally biased region" description="Low complexity" evidence="1">
    <location>
        <begin position="635"/>
        <end position="651"/>
    </location>
</feature>
<feature type="compositionally biased region" description="Low complexity" evidence="1">
    <location>
        <begin position="407"/>
        <end position="428"/>
    </location>
</feature>
<dbReference type="InterPro" id="IPR021100">
    <property type="entry name" value="N-glycosylation_EOS1"/>
</dbReference>
<keyword evidence="2" id="KW-1133">Transmembrane helix</keyword>
<feature type="compositionally biased region" description="Polar residues" evidence="1">
    <location>
        <begin position="361"/>
        <end position="378"/>
    </location>
</feature>
<feature type="region of interest" description="Disordered" evidence="1">
    <location>
        <begin position="463"/>
        <end position="511"/>
    </location>
</feature>
<dbReference type="AlphaFoldDB" id="A0A2N8UN20"/>
<dbReference type="GO" id="GO:0034599">
    <property type="term" value="P:cellular response to oxidative stress"/>
    <property type="evidence" value="ECO:0007669"/>
    <property type="project" value="InterPro"/>
</dbReference>
<feature type="compositionally biased region" description="Low complexity" evidence="1">
    <location>
        <begin position="109"/>
        <end position="136"/>
    </location>
</feature>
<sequence length="1158" mass="122408">MSYDSATFSHPHHSVLSPPLLAAIDSQHTFSSYDAAATPSSYRAGSVDASAASHDPCPSTSRPPSTRTRASSSTSSHHVASANGSAPASSLHQNGHIATHKKARRAQTAHSAHSRSGSRSGPMPMPSRSVYSHSSAASNELGPLYGTSRNRSTTHLDGLRSLTAASGHNHASAATSAMTAPPSPLMSASASSALAMSPVAQASAMVDHLMPSEWTLDSSVPSTPYTNLSRNASDYFDPTLLAQLQSQNGSSHPELRSSGPPRPSPPMDTVFGRISPHQPHAARSASQSGWAQHAAHMQQTAHLLGLQRLFASRSTPHLPDLDSSYIGHDYESPPPYAPRASVHETELDRAADVNVDAGLQHSNVSRGSLPSNSTSASTLLDASDPPLPPPISIPSSAGTHSVSGPPSASALVRPSLRARSSSRGSRSGPPSPSASFYGRRGLTSLSPFPAGLEMTPSVAQVASFSSTPVSPGFAPDSDGDEDADSILSFSSSRSKQRRDERRQTIASTDNLPHADVANGLISSSLPGSSAQALATLSRRRRSGSAGSARQLLRPRTPITSSVPRASADQSQHAAEANHFVSTQDQTAACRLSAMGSSTSNTANVDGGASHRRPTEHAHAFMPRSDHDDGDTSSQPVSPTSDSTRPDSPQSPGAAFDLSPSTSLAGNANDASTRNGVANEEADFSANAAQGDDEEEFPLVLKLLLRSLRVLAAVPGCIGTFWLARNAWLLATKHGHLLSPGQMMIAADGTSRFQSSGLSEQPSLSGAHRFGRRQPGSLEFAVACLWSMSTAYHALSFTTLLLRRWLLYYSILPSLIRLVALQAICWPLVRITIHVFGADQPLGAWVVIGTTTALSDVVSRWVTSNIADAPLDDELNEEEEQQEAENEALGYLSDSRFVKSPVRPNAAERLMHADQSPWSAAGGQTLVGDSDWDPRSGDESDAAAASVFASERERQRQQRRGGQGTRFWRAVIGGPSFAASSRRRKTSNRSSSAAAAAANATRGDQSRVSGAGTETEMEAESDWPGYTTDGTVLGGGRGDTPPSRFAAPWNQQGLRRRLGAIPAHVSSPASATPPSLAATRTGVLGRGPVLPPLPPSRASSYRQGHTRFVYKDGAWTRERTSSLRNFHWEVAVWRNVVPIAVLSYLSMWILIFDAMRLGG</sequence>
<evidence type="ECO:0000256" key="1">
    <source>
        <dbReference type="SAM" id="MobiDB-lite"/>
    </source>
</evidence>
<dbReference type="GO" id="GO:0006487">
    <property type="term" value="P:protein N-linked glycosylation"/>
    <property type="evidence" value="ECO:0007669"/>
    <property type="project" value="TreeGrafter"/>
</dbReference>
<feature type="compositionally biased region" description="Polar residues" evidence="1">
    <location>
        <begin position="658"/>
        <end position="673"/>
    </location>
</feature>
<evidence type="ECO:0000313" key="4">
    <source>
        <dbReference type="Proteomes" id="UP000239563"/>
    </source>
</evidence>
<keyword evidence="2" id="KW-0472">Membrane</keyword>
<dbReference type="GO" id="GO:0005789">
    <property type="term" value="C:endoplasmic reticulum membrane"/>
    <property type="evidence" value="ECO:0007669"/>
    <property type="project" value="InterPro"/>
</dbReference>
<feature type="compositionally biased region" description="Low complexity" evidence="1">
    <location>
        <begin position="987"/>
        <end position="1001"/>
    </location>
</feature>
<gene>
    <name evidence="3" type="ORF">SRS1_16466</name>
</gene>
<reference evidence="3 4" key="1">
    <citation type="submission" date="2017-02" db="EMBL/GenBank/DDBJ databases">
        <authorList>
            <person name="Peterson S.W."/>
        </authorList>
    </citation>
    <scope>NUCLEOTIDE SEQUENCE [LARGE SCALE GENOMIC DNA]</scope>
    <source>
        <strain evidence="3 4">SRS1_H2-8</strain>
    </source>
</reference>
<evidence type="ECO:0000256" key="2">
    <source>
        <dbReference type="SAM" id="Phobius"/>
    </source>
</evidence>
<feature type="compositionally biased region" description="Polar residues" evidence="1">
    <location>
        <begin position="82"/>
        <end position="93"/>
    </location>
</feature>